<keyword evidence="3" id="KW-1185">Reference proteome</keyword>
<dbReference type="RefSeq" id="XP_009268361.1">
    <property type="nucleotide sequence ID" value="XM_009270086.1"/>
</dbReference>
<feature type="chain" id="PRO_5004470385" evidence="1">
    <location>
        <begin position="17"/>
        <end position="124"/>
    </location>
</feature>
<reference evidence="3" key="1">
    <citation type="journal article" date="2013" name="BMC Genomics">
        <title>Genome and transcriptome sequencing of the halophilic fungus Wallemia ichthyophaga: haloadaptations present and absent.</title>
        <authorList>
            <person name="Zajc J."/>
            <person name="Liu Y."/>
            <person name="Dai W."/>
            <person name="Yang Z."/>
            <person name="Hu J."/>
            <person name="Gostincar C."/>
            <person name="Gunde-Cimerman N."/>
        </authorList>
    </citation>
    <scope>NUCLEOTIDE SEQUENCE [LARGE SCALE GENOMIC DNA]</scope>
    <source>
        <strain evidence="3">EXF-994 / CBS 113033</strain>
    </source>
</reference>
<evidence type="ECO:0000256" key="1">
    <source>
        <dbReference type="SAM" id="SignalP"/>
    </source>
</evidence>
<evidence type="ECO:0000313" key="2">
    <source>
        <dbReference type="EMBL" id="EOR00648.1"/>
    </source>
</evidence>
<name>R9AEP6_WALI9</name>
<proteinExistence type="predicted"/>
<accession>R9AEP6</accession>
<evidence type="ECO:0000313" key="3">
    <source>
        <dbReference type="Proteomes" id="UP000014064"/>
    </source>
</evidence>
<dbReference type="GeneID" id="20373410"/>
<dbReference type="HOGENOM" id="CLU_2005676_0_0_1"/>
<dbReference type="Proteomes" id="UP000014064">
    <property type="component" value="Unassembled WGS sequence"/>
</dbReference>
<keyword evidence="1" id="KW-0732">Signal</keyword>
<feature type="signal peptide" evidence="1">
    <location>
        <begin position="1"/>
        <end position="16"/>
    </location>
</feature>
<sequence length="124" mass="13644">MRLSLLVVSSVICAAASVVLFANYLPNDIAPTKRGDEQLISLQDEAIDPDIKLLVKIIFNGTDSSSTSKRDDKQLIGLQDKSFDLDIKGLSKLSKTELKNHLSVRLPLPKFKLAFELASSDLPF</sequence>
<protein>
    <submittedName>
        <fullName evidence="2">Uncharacterized protein</fullName>
    </submittedName>
</protein>
<dbReference type="KEGG" id="wic:J056_000458"/>
<organism evidence="2 3">
    <name type="scientific">Wallemia ichthyophaga (strain EXF-994 / CBS 113033)</name>
    <dbReference type="NCBI Taxonomy" id="1299270"/>
    <lineage>
        <taxon>Eukaryota</taxon>
        <taxon>Fungi</taxon>
        <taxon>Dikarya</taxon>
        <taxon>Basidiomycota</taxon>
        <taxon>Wallemiomycotina</taxon>
        <taxon>Wallemiomycetes</taxon>
        <taxon>Wallemiales</taxon>
        <taxon>Wallemiaceae</taxon>
        <taxon>Wallemia</taxon>
    </lineage>
</organism>
<gene>
    <name evidence="2" type="ORF">J056_000458</name>
</gene>
<dbReference type="EMBL" id="KE007233">
    <property type="protein sequence ID" value="EOR00648.1"/>
    <property type="molecule type" value="Genomic_DNA"/>
</dbReference>
<dbReference type="AlphaFoldDB" id="R9AEP6"/>